<proteinExistence type="predicted"/>
<dbReference type="Proteomes" id="UP001596417">
    <property type="component" value="Unassembled WGS sequence"/>
</dbReference>
<sequence length="111" mass="13043">MYANDWYDDHDDEIEQYDVHLREVGVRYFGSNDEYEDDRPGAGPVAWDRVYDSPDDVVKHPFELTGWYRVGVHIAGTTVNQDFGWECFDFEVVPDHPGYEIANKWKISPRI</sequence>
<accession>A0ABD5YRE1</accession>
<protein>
    <submittedName>
        <fullName evidence="1">Uncharacterized protein</fullName>
    </submittedName>
</protein>
<dbReference type="RefSeq" id="WP_390205669.1">
    <property type="nucleotide sequence ID" value="NZ_JBHSZC010000001.1"/>
</dbReference>
<evidence type="ECO:0000313" key="2">
    <source>
        <dbReference type="Proteomes" id="UP001596417"/>
    </source>
</evidence>
<reference evidence="1 2" key="1">
    <citation type="journal article" date="2019" name="Int. J. Syst. Evol. Microbiol.">
        <title>The Global Catalogue of Microorganisms (GCM) 10K type strain sequencing project: providing services to taxonomists for standard genome sequencing and annotation.</title>
        <authorList>
            <consortium name="The Broad Institute Genomics Platform"/>
            <consortium name="The Broad Institute Genome Sequencing Center for Infectious Disease"/>
            <person name="Wu L."/>
            <person name="Ma J."/>
        </authorList>
    </citation>
    <scope>NUCLEOTIDE SEQUENCE [LARGE SCALE GENOMIC DNA]</scope>
    <source>
        <strain evidence="1 2">RDMS1</strain>
    </source>
</reference>
<organism evidence="1 2">
    <name type="scientific">Halocatena marina</name>
    <dbReference type="NCBI Taxonomy" id="2934937"/>
    <lineage>
        <taxon>Archaea</taxon>
        <taxon>Methanobacteriati</taxon>
        <taxon>Methanobacteriota</taxon>
        <taxon>Stenosarchaea group</taxon>
        <taxon>Halobacteria</taxon>
        <taxon>Halobacteriales</taxon>
        <taxon>Natronomonadaceae</taxon>
        <taxon>Halocatena</taxon>
    </lineage>
</organism>
<evidence type="ECO:0000313" key="1">
    <source>
        <dbReference type="EMBL" id="MFC7190502.1"/>
    </source>
</evidence>
<dbReference type="EMBL" id="JBHTAX010000001">
    <property type="protein sequence ID" value="MFC7190502.1"/>
    <property type="molecule type" value="Genomic_DNA"/>
</dbReference>
<name>A0ABD5YRE1_9EURY</name>
<comment type="caution">
    <text evidence="1">The sequence shown here is derived from an EMBL/GenBank/DDBJ whole genome shotgun (WGS) entry which is preliminary data.</text>
</comment>
<dbReference type="AlphaFoldDB" id="A0ABD5YRE1"/>
<keyword evidence="2" id="KW-1185">Reference proteome</keyword>
<gene>
    <name evidence="1" type="ORF">ACFQL7_12025</name>
</gene>